<dbReference type="AlphaFoldDB" id="A0A414Q5D2"/>
<proteinExistence type="inferred from homology"/>
<evidence type="ECO:0000256" key="3">
    <source>
        <dbReference type="SAM" id="MobiDB-lite"/>
    </source>
</evidence>
<dbReference type="InterPro" id="IPR006143">
    <property type="entry name" value="RND_pump_MFP"/>
</dbReference>
<accession>A0A414Q5D2</accession>
<reference evidence="6 7" key="1">
    <citation type="submission" date="2018-08" db="EMBL/GenBank/DDBJ databases">
        <title>A genome reference for cultivated species of the human gut microbiota.</title>
        <authorList>
            <person name="Zou Y."/>
            <person name="Xue W."/>
            <person name="Luo G."/>
        </authorList>
    </citation>
    <scope>NUCLEOTIDE SEQUENCE [LARGE SCALE GENOMIC DNA]</scope>
    <source>
        <strain evidence="6 7">AM25-16</strain>
    </source>
</reference>
<dbReference type="PANTHER" id="PTHR30097:SF4">
    <property type="entry name" value="SLR6042 PROTEIN"/>
    <property type="match status" value="1"/>
</dbReference>
<comment type="similarity">
    <text evidence="1">Belongs to the membrane fusion protein (MFP) (TC 8.A.1) family.</text>
</comment>
<feature type="domain" description="Multidrug resistance protein MdtA-like C-terminal permuted SH3" evidence="5">
    <location>
        <begin position="330"/>
        <end position="389"/>
    </location>
</feature>
<sequence length="408" mass="44368">MKKILFMGVIGLFLLGSCNSKSGEGHNHETEEHTHAGHDHEGHDHENEGSGHHHDDGHHHGEETVAAHSDEIILPPAKAQAARVAVSTIEPSVFNQVIKTSGQVMAAQGDESVAVATVTGVVSFHGKVIEGMSVGKGTPLVVLSSKNMADGDPVQRARIAYETARKEYERMKELLPNKIVSEKDFAQARQTYENARISYEAVAKNHSAQGQAVTSPISGYVKNLLVKEGDYVTVGQPLVSITQNRRLFLRADVSEKYYPYLRTIGSANFCTPYNNKVYTLKGLNGRLLSYGKASGDNGYYVPVTFEFDNKGDIIPGSFVEIFLLSSPMENVIALPHTALTEEQGSFFVYLQVDEEGYKKQLVTLGADNGERVQILSGIKAGDKVVTQGAYQVKLAGATNAIPAHSHEH</sequence>
<feature type="compositionally biased region" description="Basic and acidic residues" evidence="3">
    <location>
        <begin position="23"/>
        <end position="61"/>
    </location>
</feature>
<feature type="domain" description="CzcB-like alpha-helical hairpin" evidence="4">
    <location>
        <begin position="157"/>
        <end position="203"/>
    </location>
</feature>
<dbReference type="GO" id="GO:0015679">
    <property type="term" value="P:plasma membrane copper ion transport"/>
    <property type="evidence" value="ECO:0007669"/>
    <property type="project" value="TreeGrafter"/>
</dbReference>
<protein>
    <submittedName>
        <fullName evidence="6">Efflux RND transporter periplasmic adaptor subunit</fullName>
    </submittedName>
</protein>
<feature type="region of interest" description="Disordered" evidence="3">
    <location>
        <begin position="22"/>
        <end position="61"/>
    </location>
</feature>
<dbReference type="SUPFAM" id="SSF111369">
    <property type="entry name" value="HlyD-like secretion proteins"/>
    <property type="match status" value="1"/>
</dbReference>
<dbReference type="PROSITE" id="PS51257">
    <property type="entry name" value="PROKAR_LIPOPROTEIN"/>
    <property type="match status" value="1"/>
</dbReference>
<dbReference type="GO" id="GO:0016020">
    <property type="term" value="C:membrane"/>
    <property type="evidence" value="ECO:0007669"/>
    <property type="project" value="InterPro"/>
</dbReference>
<evidence type="ECO:0000256" key="1">
    <source>
        <dbReference type="ARBA" id="ARBA00009477"/>
    </source>
</evidence>
<gene>
    <name evidence="6" type="ORF">DW668_07655</name>
</gene>
<dbReference type="PANTHER" id="PTHR30097">
    <property type="entry name" value="CATION EFFLUX SYSTEM PROTEIN CUSB"/>
    <property type="match status" value="1"/>
</dbReference>
<dbReference type="InterPro" id="IPR058627">
    <property type="entry name" value="MdtA-like_C"/>
</dbReference>
<organism evidence="6 7">
    <name type="scientific">Bacteroides stercoris</name>
    <dbReference type="NCBI Taxonomy" id="46506"/>
    <lineage>
        <taxon>Bacteria</taxon>
        <taxon>Pseudomonadati</taxon>
        <taxon>Bacteroidota</taxon>
        <taxon>Bacteroidia</taxon>
        <taxon>Bacteroidales</taxon>
        <taxon>Bacteroidaceae</taxon>
        <taxon>Bacteroides</taxon>
    </lineage>
</organism>
<dbReference type="RefSeq" id="WP_118207100.1">
    <property type="nucleotide sequence ID" value="NZ_JAASHK010000014.1"/>
</dbReference>
<dbReference type="Proteomes" id="UP000283762">
    <property type="component" value="Unassembled WGS sequence"/>
</dbReference>
<dbReference type="Gene3D" id="1.10.287.470">
    <property type="entry name" value="Helix hairpin bin"/>
    <property type="match status" value="1"/>
</dbReference>
<dbReference type="GO" id="GO:0060003">
    <property type="term" value="P:copper ion export"/>
    <property type="evidence" value="ECO:0007669"/>
    <property type="project" value="TreeGrafter"/>
</dbReference>
<evidence type="ECO:0000313" key="6">
    <source>
        <dbReference type="EMBL" id="RHF75979.1"/>
    </source>
</evidence>
<dbReference type="Pfam" id="PF25893">
    <property type="entry name" value="HH_CzcB"/>
    <property type="match status" value="1"/>
</dbReference>
<dbReference type="Gene3D" id="2.40.420.20">
    <property type="match status" value="1"/>
</dbReference>
<name>A0A414Q5D2_BACSE</name>
<evidence type="ECO:0000256" key="2">
    <source>
        <dbReference type="ARBA" id="ARBA00022448"/>
    </source>
</evidence>
<evidence type="ECO:0000259" key="5">
    <source>
        <dbReference type="Pfam" id="PF25967"/>
    </source>
</evidence>
<keyword evidence="2" id="KW-0813">Transport</keyword>
<dbReference type="Pfam" id="PF25967">
    <property type="entry name" value="RND-MFP_C"/>
    <property type="match status" value="1"/>
</dbReference>
<dbReference type="EMBL" id="QRHJ01000017">
    <property type="protein sequence ID" value="RHF75979.1"/>
    <property type="molecule type" value="Genomic_DNA"/>
</dbReference>
<evidence type="ECO:0000313" key="7">
    <source>
        <dbReference type="Proteomes" id="UP000283762"/>
    </source>
</evidence>
<comment type="caution">
    <text evidence="6">The sequence shown here is derived from an EMBL/GenBank/DDBJ whole genome shotgun (WGS) entry which is preliminary data.</text>
</comment>
<dbReference type="InterPro" id="IPR051909">
    <property type="entry name" value="MFP_Cation_Efflux"/>
</dbReference>
<evidence type="ECO:0000259" key="4">
    <source>
        <dbReference type="Pfam" id="PF25893"/>
    </source>
</evidence>
<dbReference type="GO" id="GO:0030313">
    <property type="term" value="C:cell envelope"/>
    <property type="evidence" value="ECO:0007669"/>
    <property type="project" value="TreeGrafter"/>
</dbReference>
<dbReference type="InterPro" id="IPR058648">
    <property type="entry name" value="HH_CzcB-like"/>
</dbReference>
<dbReference type="Gene3D" id="2.40.50.100">
    <property type="match status" value="1"/>
</dbReference>
<dbReference type="GO" id="GO:0022857">
    <property type="term" value="F:transmembrane transporter activity"/>
    <property type="evidence" value="ECO:0007669"/>
    <property type="project" value="InterPro"/>
</dbReference>
<dbReference type="NCBIfam" id="TIGR01730">
    <property type="entry name" value="RND_mfp"/>
    <property type="match status" value="1"/>
</dbReference>